<dbReference type="EMBL" id="MT143143">
    <property type="protein sequence ID" value="QJA93364.1"/>
    <property type="molecule type" value="Genomic_DNA"/>
</dbReference>
<evidence type="ECO:0000256" key="3">
    <source>
        <dbReference type="ARBA" id="ARBA00022723"/>
    </source>
</evidence>
<evidence type="ECO:0000313" key="10">
    <source>
        <dbReference type="EMBL" id="QJA70732.1"/>
    </source>
</evidence>
<gene>
    <name evidence="10" type="ORF">MM415A03575_0009</name>
    <name evidence="11" type="ORF">MM415B04257_0009</name>
</gene>
<dbReference type="PANTHER" id="PTHR42914:SF1">
    <property type="entry name" value="7-CYANO-7-DEAZAGUANINE SYNTHASE"/>
    <property type="match status" value="1"/>
</dbReference>
<keyword evidence="3" id="KW-0479">Metal-binding</keyword>
<dbReference type="AlphaFoldDB" id="A0A6M3LJ47"/>
<sequence length="245" mass="27782">MNKKFKDEKALVLFSGGQDSTTCLIWAKKQFKKVIALSFDYQQKQSIELQQGKIICKKLNVERIIVNTSFINKITENALTRKAIKIEHKKGELPSTFVAGRNLFFLSIAAAIAYQKNIKNIVTGVCQTDYSGYPDCRDKFVKSLNQTLNLAMDSNFIIHTPLMWLTKAESIKLIDDLGGIDLLKDTHTCYDPVSIGVNIIPCSYIGTKKFEETRNKGCPACKLRNNAFLELKITDPLYEQKKKIM</sequence>
<dbReference type="CDD" id="cd01995">
    <property type="entry name" value="QueC-like"/>
    <property type="match status" value="1"/>
</dbReference>
<dbReference type="PANTHER" id="PTHR42914">
    <property type="entry name" value="7-CYANO-7-DEAZAGUANINE SYNTHASE"/>
    <property type="match status" value="1"/>
</dbReference>
<dbReference type="SUPFAM" id="SSF52402">
    <property type="entry name" value="Adenine nucleotide alpha hydrolases-like"/>
    <property type="match status" value="1"/>
</dbReference>
<dbReference type="EC" id="6.3.4.20" evidence="8"/>
<dbReference type="InterPro" id="IPR014729">
    <property type="entry name" value="Rossmann-like_a/b/a_fold"/>
</dbReference>
<evidence type="ECO:0000256" key="4">
    <source>
        <dbReference type="ARBA" id="ARBA00022741"/>
    </source>
</evidence>
<evidence type="ECO:0000313" key="11">
    <source>
        <dbReference type="EMBL" id="QJA93364.1"/>
    </source>
</evidence>
<dbReference type="HAMAP" id="MF_01633">
    <property type="entry name" value="QueC"/>
    <property type="match status" value="1"/>
</dbReference>
<comment type="pathway">
    <text evidence="1">Purine metabolism; 7-cyano-7-deazaguanine biosynthesis.</text>
</comment>
<evidence type="ECO:0000256" key="7">
    <source>
        <dbReference type="ARBA" id="ARBA00037993"/>
    </source>
</evidence>
<dbReference type="EMBL" id="MT141816">
    <property type="protein sequence ID" value="QJA70732.1"/>
    <property type="molecule type" value="Genomic_DNA"/>
</dbReference>
<keyword evidence="2" id="KW-0436">Ligase</keyword>
<dbReference type="Pfam" id="PF06508">
    <property type="entry name" value="QueC"/>
    <property type="match status" value="1"/>
</dbReference>
<evidence type="ECO:0000256" key="2">
    <source>
        <dbReference type="ARBA" id="ARBA00022598"/>
    </source>
</evidence>
<dbReference type="GO" id="GO:0005524">
    <property type="term" value="F:ATP binding"/>
    <property type="evidence" value="ECO:0007669"/>
    <property type="project" value="UniProtKB-KW"/>
</dbReference>
<comment type="similarity">
    <text evidence="7">Belongs to the QueC family.</text>
</comment>
<reference evidence="11" key="1">
    <citation type="submission" date="2020-03" db="EMBL/GenBank/DDBJ databases">
        <title>The deep terrestrial virosphere.</title>
        <authorList>
            <person name="Holmfeldt K."/>
            <person name="Nilsson E."/>
            <person name="Simone D."/>
            <person name="Lopez-Fernandez M."/>
            <person name="Wu X."/>
            <person name="de Brujin I."/>
            <person name="Lundin D."/>
            <person name="Andersson A."/>
            <person name="Bertilsson S."/>
            <person name="Dopson M."/>
        </authorList>
    </citation>
    <scope>NUCLEOTIDE SEQUENCE</scope>
    <source>
        <strain evidence="10">MM415A03575</strain>
        <strain evidence="11">MM415B04257</strain>
    </source>
</reference>
<dbReference type="InterPro" id="IPR018317">
    <property type="entry name" value="QueC"/>
</dbReference>
<organism evidence="11">
    <name type="scientific">viral metagenome</name>
    <dbReference type="NCBI Taxonomy" id="1070528"/>
    <lineage>
        <taxon>unclassified sequences</taxon>
        <taxon>metagenomes</taxon>
        <taxon>organismal metagenomes</taxon>
    </lineage>
</organism>
<evidence type="ECO:0000256" key="8">
    <source>
        <dbReference type="ARBA" id="ARBA00039149"/>
    </source>
</evidence>
<keyword evidence="5" id="KW-0862">Zinc</keyword>
<keyword evidence="4" id="KW-0547">Nucleotide-binding</keyword>
<dbReference type="Gene3D" id="3.40.50.620">
    <property type="entry name" value="HUPs"/>
    <property type="match status" value="1"/>
</dbReference>
<evidence type="ECO:0000256" key="1">
    <source>
        <dbReference type="ARBA" id="ARBA00005061"/>
    </source>
</evidence>
<dbReference type="PIRSF" id="PIRSF006293">
    <property type="entry name" value="ExsB"/>
    <property type="match status" value="1"/>
</dbReference>
<protein>
    <recommendedName>
        <fullName evidence="8">7-cyano-7-deazaguanine synthase</fullName>
        <ecNumber evidence="8">6.3.4.20</ecNumber>
    </recommendedName>
</protein>
<evidence type="ECO:0000256" key="9">
    <source>
        <dbReference type="ARBA" id="ARBA00047890"/>
    </source>
</evidence>
<proteinExistence type="inferred from homology"/>
<accession>A0A6M3LJ47</accession>
<dbReference type="GO" id="GO:0046872">
    <property type="term" value="F:metal ion binding"/>
    <property type="evidence" value="ECO:0007669"/>
    <property type="project" value="UniProtKB-KW"/>
</dbReference>
<dbReference type="NCBIfam" id="TIGR00364">
    <property type="entry name" value="7-cyano-7-deazaguanine synthase QueC"/>
    <property type="match status" value="1"/>
</dbReference>
<name>A0A6M3LJ47_9ZZZZ</name>
<evidence type="ECO:0000256" key="5">
    <source>
        <dbReference type="ARBA" id="ARBA00022833"/>
    </source>
</evidence>
<comment type="catalytic activity">
    <reaction evidence="9">
        <text>7-carboxy-7-carbaguanine + NH4(+) + 2 ATP = 7-cyano-7-carbaguanine + 2 AMP + 2 diphosphate + 2 H(+)</text>
        <dbReference type="Rhea" id="RHEA:27982"/>
        <dbReference type="ChEBI" id="CHEBI:15378"/>
        <dbReference type="ChEBI" id="CHEBI:28938"/>
        <dbReference type="ChEBI" id="CHEBI:30616"/>
        <dbReference type="ChEBI" id="CHEBI:33019"/>
        <dbReference type="ChEBI" id="CHEBI:45075"/>
        <dbReference type="ChEBI" id="CHEBI:61036"/>
        <dbReference type="ChEBI" id="CHEBI:456215"/>
        <dbReference type="EC" id="6.3.4.20"/>
    </reaction>
</comment>
<evidence type="ECO:0000256" key="6">
    <source>
        <dbReference type="ARBA" id="ARBA00022840"/>
    </source>
</evidence>
<dbReference type="GO" id="GO:0016874">
    <property type="term" value="F:ligase activity"/>
    <property type="evidence" value="ECO:0007669"/>
    <property type="project" value="UniProtKB-KW"/>
</dbReference>
<keyword evidence="6" id="KW-0067">ATP-binding</keyword>